<evidence type="ECO:0000313" key="1">
    <source>
        <dbReference type="EMBL" id="KIH82511.1"/>
    </source>
</evidence>
<proteinExistence type="predicted"/>
<reference evidence="1 2" key="1">
    <citation type="submission" date="2015-01" db="EMBL/GenBank/DDBJ databases">
        <title>Complete genome of Pseudomonas batumici UCM B-321 producer of the batumin antibiotic with strong antistaphilococcal and potential anticancer activity.</title>
        <authorList>
            <person name="Klochko V.V."/>
            <person name="Zelena L.B."/>
            <person name="Elena K.A."/>
            <person name="Reva O.N."/>
        </authorList>
    </citation>
    <scope>NUCLEOTIDE SEQUENCE [LARGE SCALE GENOMIC DNA]</scope>
    <source>
        <strain evidence="1 2">UCM B-321</strain>
    </source>
</reference>
<sequence length="37" mass="4239">MCGDVGCTDVDKRSEHQGPKMIWSIAVWPNSYKNTRK</sequence>
<comment type="caution">
    <text evidence="1">The sequence shown here is derived from an EMBL/GenBank/DDBJ whole genome shotgun (WGS) entry which is preliminary data.</text>
</comment>
<evidence type="ECO:0000313" key="2">
    <source>
        <dbReference type="Proteomes" id="UP000031535"/>
    </source>
</evidence>
<evidence type="ECO:0008006" key="3">
    <source>
        <dbReference type="Google" id="ProtNLM"/>
    </source>
</evidence>
<organism evidence="1 2">
    <name type="scientific">Pseudomonas batumici</name>
    <dbReference type="NCBI Taxonomy" id="226910"/>
    <lineage>
        <taxon>Bacteria</taxon>
        <taxon>Pseudomonadati</taxon>
        <taxon>Pseudomonadota</taxon>
        <taxon>Gammaproteobacteria</taxon>
        <taxon>Pseudomonadales</taxon>
        <taxon>Pseudomonadaceae</taxon>
        <taxon>Pseudomonas</taxon>
    </lineage>
</organism>
<dbReference type="EMBL" id="JXDG01000049">
    <property type="protein sequence ID" value="KIH82511.1"/>
    <property type="molecule type" value="Genomic_DNA"/>
</dbReference>
<dbReference type="AlphaFoldDB" id="A0A0C2HZJ0"/>
<name>A0A0C2HZJ0_9PSED</name>
<dbReference type="Proteomes" id="UP000031535">
    <property type="component" value="Unassembled WGS sequence"/>
</dbReference>
<protein>
    <recommendedName>
        <fullName evidence="3">Mobile element protein</fullName>
    </recommendedName>
</protein>
<keyword evidence="2" id="KW-1185">Reference proteome</keyword>
<accession>A0A0C2HZJ0</accession>
<gene>
    <name evidence="1" type="ORF">UCMB321_3749</name>
</gene>